<accession>A0A0F7P9K6</accession>
<dbReference type="STRING" id="1604004.HLASA_0966"/>
<dbReference type="KEGG" id="hsu:HLASF_0977"/>
<dbReference type="Gene3D" id="3.30.530.20">
    <property type="match status" value="1"/>
</dbReference>
<dbReference type="Proteomes" id="UP000069906">
    <property type="component" value="Chromosome"/>
</dbReference>
<name>A0A0F7P9K6_9EURY</name>
<reference evidence="3" key="2">
    <citation type="submission" date="2015-05" db="EMBL/GenBank/DDBJ databases">
        <title>Complete genome sequence of Halanaeroarchaeum sulfurireducens type strain M27-SA2, a sulfate-reducer haloarchaeon from marine anoxic lake Medee.</title>
        <authorList>
            <person name="Messina E."/>
            <person name="Kublanov I.V."/>
            <person name="Toshchakov S."/>
            <person name="Arcadi E."/>
            <person name="La Spada G."/>
            <person name="La Cono V."/>
            <person name="Yakimov M.M."/>
        </authorList>
    </citation>
    <scope>NUCLEOTIDE SEQUENCE [LARGE SCALE GENOMIC DNA]</scope>
    <source>
        <strain evidence="3">M27-SA2</strain>
    </source>
</reference>
<dbReference type="Pfam" id="PF10604">
    <property type="entry name" value="Polyketide_cyc2"/>
    <property type="match status" value="1"/>
</dbReference>
<evidence type="ECO:0000313" key="3">
    <source>
        <dbReference type="Proteomes" id="UP000060390"/>
    </source>
</evidence>
<dbReference type="KEGG" id="hsf:HLASA_0966"/>
<dbReference type="SUPFAM" id="SSF55961">
    <property type="entry name" value="Bet v1-like"/>
    <property type="match status" value="1"/>
</dbReference>
<dbReference type="EMBL" id="CP008874">
    <property type="protein sequence ID" value="AKH97467.1"/>
    <property type="molecule type" value="Genomic_DNA"/>
</dbReference>
<proteinExistence type="predicted"/>
<dbReference type="HOGENOM" id="CLU_135431_0_0_2"/>
<evidence type="ECO:0000313" key="1">
    <source>
        <dbReference type="EMBL" id="AKH97467.1"/>
    </source>
</evidence>
<protein>
    <submittedName>
        <fullName evidence="1">Polyketide cyclase / dehydrase and lipid transport</fullName>
    </submittedName>
</protein>
<dbReference type="Proteomes" id="UP000060390">
    <property type="component" value="Chromosome"/>
</dbReference>
<evidence type="ECO:0000313" key="2">
    <source>
        <dbReference type="EMBL" id="ALG81863.1"/>
    </source>
</evidence>
<dbReference type="EMBL" id="CP011564">
    <property type="protein sequence ID" value="ALG81863.1"/>
    <property type="molecule type" value="Genomic_DNA"/>
</dbReference>
<dbReference type="InterPro" id="IPR023393">
    <property type="entry name" value="START-like_dom_sf"/>
</dbReference>
<reference evidence="2 3" key="3">
    <citation type="journal article" date="2016" name="Stand. Genomic Sci.">
        <title>Complete genome sequence of 'Halanaeroarchaeum sulfurireducens' M27-SA2, a sulfur-reducing and acetate-oxidizing haloarchaeon from the deep-sea hypersaline anoxic lake Medee.</title>
        <authorList>
            <person name="Messina E."/>
            <person name="Sorokin D.Y."/>
            <person name="Kublanov I.V."/>
            <person name="Toshchakov S."/>
            <person name="Lopatina A."/>
            <person name="Arcadi E."/>
            <person name="Smedile F."/>
            <person name="La Spada G."/>
            <person name="La Cono V."/>
            <person name="Yakimov M.M."/>
        </authorList>
    </citation>
    <scope>NUCLEOTIDE SEQUENCE [LARGE SCALE GENOMIC DNA]</scope>
    <source>
        <strain evidence="2 3">M27-SA2</strain>
    </source>
</reference>
<reference evidence="1 4" key="1">
    <citation type="journal article" date="2015" name="ISME J.">
        <title>Elemental sulfur and acetate can support life of a novel strictly anaerobic haloarchaeon.</title>
        <authorList>
            <person name="Sorokin D.Y."/>
            <person name="Kublanov I.V."/>
            <person name="Gavrilov S.N."/>
            <person name="Rojo D."/>
            <person name="Roman P."/>
            <person name="Golyshin P.N."/>
            <person name="Slepak V.Z."/>
            <person name="Smedile F."/>
            <person name="Ferrer M."/>
            <person name="Messina E."/>
            <person name="La Cono V."/>
            <person name="Yakimov M.M."/>
        </authorList>
    </citation>
    <scope>NUCLEOTIDE SEQUENCE [LARGE SCALE GENOMIC DNA]</scope>
    <source>
        <strain evidence="1 4">HSR2</strain>
    </source>
</reference>
<keyword evidence="4" id="KW-1185">Reference proteome</keyword>
<dbReference type="AlphaFoldDB" id="A0A0F7P9K6"/>
<sequence length="167" mass="19173">MARGYNIQYVEHVLVFGLSSGWLDRLRATLAIARTPEGLRIVVSRRIDASPERVWGLLVDTRRWPDWGPSVLDVEAQPPRIEEGATGRVRTFFGRWLPFTITRVSEWSWSWRIGPVQATGHRVIPADSSCRVGFEVPLFAFPYVLVCWWALRRIETLATAPPTDNEW</sequence>
<organism evidence="1 4">
    <name type="scientific">Halanaeroarchaeum sulfurireducens</name>
    <dbReference type="NCBI Taxonomy" id="1604004"/>
    <lineage>
        <taxon>Archaea</taxon>
        <taxon>Methanobacteriati</taxon>
        <taxon>Methanobacteriota</taxon>
        <taxon>Stenosarchaea group</taxon>
        <taxon>Halobacteria</taxon>
        <taxon>Halobacteriales</taxon>
        <taxon>Halobacteriaceae</taxon>
        <taxon>Halanaeroarchaeum</taxon>
    </lineage>
</organism>
<evidence type="ECO:0000313" key="4">
    <source>
        <dbReference type="Proteomes" id="UP000069906"/>
    </source>
</evidence>
<gene>
    <name evidence="2" type="ORF">HLASA_0966</name>
    <name evidence="1" type="ORF">HLASF_0977</name>
</gene>
<dbReference type="InterPro" id="IPR019587">
    <property type="entry name" value="Polyketide_cyclase/dehydratase"/>
</dbReference>